<evidence type="ECO:0000313" key="3">
    <source>
        <dbReference type="EMBL" id="GAU28191.1"/>
    </source>
</evidence>
<keyword evidence="2" id="KW-0472">Membrane</keyword>
<name>A0A2Z6M8K7_TRISU</name>
<sequence length="55" mass="5401">MAPSTATPSGAIPTATSAETPRSVVAEAPAPSASSRTTFGFIAAVMAFASIFVSL</sequence>
<keyword evidence="2" id="KW-0812">Transmembrane</keyword>
<feature type="transmembrane region" description="Helical" evidence="2">
    <location>
        <begin position="37"/>
        <end position="54"/>
    </location>
</feature>
<gene>
    <name evidence="3" type="ORF">TSUD_313500</name>
</gene>
<keyword evidence="2" id="KW-1133">Transmembrane helix</keyword>
<keyword evidence="4" id="KW-1185">Reference proteome</keyword>
<evidence type="ECO:0000313" key="4">
    <source>
        <dbReference type="Proteomes" id="UP000242715"/>
    </source>
</evidence>
<evidence type="ECO:0000256" key="1">
    <source>
        <dbReference type="SAM" id="MobiDB-lite"/>
    </source>
</evidence>
<organism evidence="3 4">
    <name type="scientific">Trifolium subterraneum</name>
    <name type="common">Subterranean clover</name>
    <dbReference type="NCBI Taxonomy" id="3900"/>
    <lineage>
        <taxon>Eukaryota</taxon>
        <taxon>Viridiplantae</taxon>
        <taxon>Streptophyta</taxon>
        <taxon>Embryophyta</taxon>
        <taxon>Tracheophyta</taxon>
        <taxon>Spermatophyta</taxon>
        <taxon>Magnoliopsida</taxon>
        <taxon>eudicotyledons</taxon>
        <taxon>Gunneridae</taxon>
        <taxon>Pentapetalae</taxon>
        <taxon>rosids</taxon>
        <taxon>fabids</taxon>
        <taxon>Fabales</taxon>
        <taxon>Fabaceae</taxon>
        <taxon>Papilionoideae</taxon>
        <taxon>50 kb inversion clade</taxon>
        <taxon>NPAAA clade</taxon>
        <taxon>Hologalegina</taxon>
        <taxon>IRL clade</taxon>
        <taxon>Trifolieae</taxon>
        <taxon>Trifolium</taxon>
    </lineage>
</organism>
<dbReference type="EMBL" id="DF973369">
    <property type="protein sequence ID" value="GAU28191.1"/>
    <property type="molecule type" value="Genomic_DNA"/>
</dbReference>
<protein>
    <submittedName>
        <fullName evidence="3">Uncharacterized protein</fullName>
    </submittedName>
</protein>
<evidence type="ECO:0000256" key="2">
    <source>
        <dbReference type="SAM" id="Phobius"/>
    </source>
</evidence>
<reference evidence="4" key="1">
    <citation type="journal article" date="2017" name="Front. Plant Sci.">
        <title>Climate Clever Clovers: New Paradigm to Reduce the Environmental Footprint of Ruminants by Breeding Low Methanogenic Forages Utilizing Haplotype Variation.</title>
        <authorList>
            <person name="Kaur P."/>
            <person name="Appels R."/>
            <person name="Bayer P.E."/>
            <person name="Keeble-Gagnere G."/>
            <person name="Wang J."/>
            <person name="Hirakawa H."/>
            <person name="Shirasawa K."/>
            <person name="Vercoe P."/>
            <person name="Stefanova K."/>
            <person name="Durmic Z."/>
            <person name="Nichols P."/>
            <person name="Revell C."/>
            <person name="Isobe S.N."/>
            <person name="Edwards D."/>
            <person name="Erskine W."/>
        </authorList>
    </citation>
    <scope>NUCLEOTIDE SEQUENCE [LARGE SCALE GENOMIC DNA]</scope>
    <source>
        <strain evidence="4">cv. Daliak</strain>
    </source>
</reference>
<feature type="region of interest" description="Disordered" evidence="1">
    <location>
        <begin position="1"/>
        <end position="34"/>
    </location>
</feature>
<feature type="compositionally biased region" description="Polar residues" evidence="1">
    <location>
        <begin position="1"/>
        <end position="20"/>
    </location>
</feature>
<accession>A0A2Z6M8K7</accession>
<dbReference type="Proteomes" id="UP000242715">
    <property type="component" value="Unassembled WGS sequence"/>
</dbReference>
<dbReference type="AlphaFoldDB" id="A0A2Z6M8K7"/>
<proteinExistence type="predicted"/>
<feature type="compositionally biased region" description="Low complexity" evidence="1">
    <location>
        <begin position="23"/>
        <end position="34"/>
    </location>
</feature>